<name>A0A7W9FCL2_9MICO</name>
<dbReference type="RefSeq" id="WP_184281763.1">
    <property type="nucleotide sequence ID" value="NZ_BAAAPG010000001.1"/>
</dbReference>
<dbReference type="Proteomes" id="UP000517712">
    <property type="component" value="Unassembled WGS sequence"/>
</dbReference>
<dbReference type="Pfam" id="PF11578">
    <property type="entry name" value="DUF3237"/>
    <property type="match status" value="1"/>
</dbReference>
<proteinExistence type="predicted"/>
<sequence>MRIEPFGTFRAPLSRVEFRGDASRGHRLVGPIVGATIDGPLLRATQNGTSAADWLLQGPDGTVFIDVRISMRTDDGAPLQITYSGRADWPDGVGSGPVRAAFVFETDAPQYRWLCSRMVVGVGSVEQTHGSYSLAMLH</sequence>
<dbReference type="Gene3D" id="2.40.160.20">
    <property type="match status" value="1"/>
</dbReference>
<gene>
    <name evidence="1" type="ORF">HD600_000861</name>
</gene>
<protein>
    <submittedName>
        <fullName evidence="1">Uncharacterized protein</fullName>
    </submittedName>
</protein>
<reference evidence="1 2" key="1">
    <citation type="submission" date="2020-08" db="EMBL/GenBank/DDBJ databases">
        <title>Sequencing the genomes of 1000 actinobacteria strains.</title>
        <authorList>
            <person name="Klenk H.-P."/>
        </authorList>
    </citation>
    <scope>NUCLEOTIDE SEQUENCE [LARGE SCALE GENOMIC DNA]</scope>
    <source>
        <strain evidence="1 2">DSM 24823</strain>
    </source>
</reference>
<accession>A0A7W9FCL2</accession>
<evidence type="ECO:0000313" key="1">
    <source>
        <dbReference type="EMBL" id="MBB5742364.1"/>
    </source>
</evidence>
<organism evidence="1 2">
    <name type="scientific">Microbacterium ginsengiterrae</name>
    <dbReference type="NCBI Taxonomy" id="546115"/>
    <lineage>
        <taxon>Bacteria</taxon>
        <taxon>Bacillati</taxon>
        <taxon>Actinomycetota</taxon>
        <taxon>Actinomycetes</taxon>
        <taxon>Micrococcales</taxon>
        <taxon>Microbacteriaceae</taxon>
        <taxon>Microbacterium</taxon>
    </lineage>
</organism>
<comment type="caution">
    <text evidence="1">The sequence shown here is derived from an EMBL/GenBank/DDBJ whole genome shotgun (WGS) entry which is preliminary data.</text>
</comment>
<dbReference type="AlphaFoldDB" id="A0A7W9FCL2"/>
<keyword evidence="2" id="KW-1185">Reference proteome</keyword>
<dbReference type="EMBL" id="JACHMU010000001">
    <property type="protein sequence ID" value="MBB5742364.1"/>
    <property type="molecule type" value="Genomic_DNA"/>
</dbReference>
<evidence type="ECO:0000313" key="2">
    <source>
        <dbReference type="Proteomes" id="UP000517712"/>
    </source>
</evidence>